<name>A0ABP8AN74_9ACTN</name>
<comment type="caution">
    <text evidence="1">The sequence shown here is derived from an EMBL/GenBank/DDBJ whole genome shotgun (WGS) entry which is preliminary data.</text>
</comment>
<dbReference type="RefSeq" id="WP_344917016.1">
    <property type="nucleotide sequence ID" value="NZ_BAABAQ010000002.1"/>
</dbReference>
<evidence type="ECO:0000313" key="1">
    <source>
        <dbReference type="EMBL" id="GAA4186540.1"/>
    </source>
</evidence>
<dbReference type="Proteomes" id="UP001501251">
    <property type="component" value="Unassembled WGS sequence"/>
</dbReference>
<proteinExistence type="predicted"/>
<protein>
    <submittedName>
        <fullName evidence="1">Uncharacterized protein</fullName>
    </submittedName>
</protein>
<keyword evidence="2" id="KW-1185">Reference proteome</keyword>
<organism evidence="1 2">
    <name type="scientific">Streptosporangium oxazolinicum</name>
    <dbReference type="NCBI Taxonomy" id="909287"/>
    <lineage>
        <taxon>Bacteria</taxon>
        <taxon>Bacillati</taxon>
        <taxon>Actinomycetota</taxon>
        <taxon>Actinomycetes</taxon>
        <taxon>Streptosporangiales</taxon>
        <taxon>Streptosporangiaceae</taxon>
        <taxon>Streptosporangium</taxon>
    </lineage>
</organism>
<reference evidence="2" key="1">
    <citation type="journal article" date="2019" name="Int. J. Syst. Evol. Microbiol.">
        <title>The Global Catalogue of Microorganisms (GCM) 10K type strain sequencing project: providing services to taxonomists for standard genome sequencing and annotation.</title>
        <authorList>
            <consortium name="The Broad Institute Genomics Platform"/>
            <consortium name="The Broad Institute Genome Sequencing Center for Infectious Disease"/>
            <person name="Wu L."/>
            <person name="Ma J."/>
        </authorList>
    </citation>
    <scope>NUCLEOTIDE SEQUENCE [LARGE SCALE GENOMIC DNA]</scope>
    <source>
        <strain evidence="2">JCM 17388</strain>
    </source>
</reference>
<sequence>MVPLPFCTAIVELTQAQGEFLSSLPCAGLVVEPYMRCSLEAGHRGRHVTLAQGSSMTDWWATWGTEDIHGEFLVLPNCSITEPITEDACVLPAEHVGKHSFELV</sequence>
<accession>A0ABP8AN74</accession>
<evidence type="ECO:0000313" key="2">
    <source>
        <dbReference type="Proteomes" id="UP001501251"/>
    </source>
</evidence>
<dbReference type="EMBL" id="BAABAQ010000002">
    <property type="protein sequence ID" value="GAA4186540.1"/>
    <property type="molecule type" value="Genomic_DNA"/>
</dbReference>
<gene>
    <name evidence="1" type="ORF">GCM10022252_18690</name>
</gene>